<evidence type="ECO:0000313" key="9">
    <source>
        <dbReference type="Proteomes" id="UP000041254"/>
    </source>
</evidence>
<keyword evidence="5" id="KW-0963">Cytoplasm</keyword>
<dbReference type="InterPro" id="IPR033689">
    <property type="entry name" value="FDH_NAD-dep"/>
</dbReference>
<dbReference type="HAMAP" id="MF_03210">
    <property type="entry name" value="Formate_dehydrogenase"/>
    <property type="match status" value="1"/>
</dbReference>
<feature type="domain" description="D-isomer specific 2-hydroxyacid dehydrogenase NAD-binding" evidence="7">
    <location>
        <begin position="162"/>
        <end position="341"/>
    </location>
</feature>
<evidence type="ECO:0000259" key="6">
    <source>
        <dbReference type="Pfam" id="PF00389"/>
    </source>
</evidence>
<organism evidence="8 9">
    <name type="scientific">Vitrella brassicaformis (strain CCMP3155)</name>
    <dbReference type="NCBI Taxonomy" id="1169540"/>
    <lineage>
        <taxon>Eukaryota</taxon>
        <taxon>Sar</taxon>
        <taxon>Alveolata</taxon>
        <taxon>Colpodellida</taxon>
        <taxon>Vitrellaceae</taxon>
        <taxon>Vitrella</taxon>
    </lineage>
</organism>
<dbReference type="InterPro" id="IPR006140">
    <property type="entry name" value="D-isomer_DH_NAD-bd"/>
</dbReference>
<dbReference type="STRING" id="1169540.A0A0G4FP46"/>
<dbReference type="PhylomeDB" id="A0A0G4FP46"/>
<evidence type="ECO:0000256" key="5">
    <source>
        <dbReference type="HAMAP-Rule" id="MF_03210"/>
    </source>
</evidence>
<sequence length="396" mass="43230">MWRRSLSSFGFSGQALHSCFFPRTSVCTRPFATSMKEKVVSVLYKGGAAGRENKRILGCVENELGLRSFVESKGAEFVVTSSKDYPNSTLDKHLPDATVVISQPFWPAYITAERVAKAPNLKLAITAGVGSDHVDLAAACEKNITVAEVTGSNVVSVAEHVVMMILSLVRNYLPSHEIATSGGWDIAECASRAYDLEDKHVGTVAVGRIGHRVLKRLVPFDVHLHYFDPFKRLSPEDEKALNVTYHATLESMLAVCDVITINAPLHPMTENLFDSAMIAKCKKGVYIVNTARGKIVNAQAMADAVAAGHVAGYAGDVWFPQPPPKDHPWRTMQWNGMTPHYSGTTLDAQARYAAGTKEILENYFDGKPQRQEYLIVDAGKIVSPAYTKGNTTTGAK</sequence>
<evidence type="ECO:0000256" key="4">
    <source>
        <dbReference type="ARBA" id="ARBA00023027"/>
    </source>
</evidence>
<dbReference type="FunFam" id="3.40.50.720:FF:000057">
    <property type="entry name" value="Formate dehydrogenase"/>
    <property type="match status" value="1"/>
</dbReference>
<feature type="binding site" evidence="5">
    <location>
        <begin position="264"/>
        <end position="268"/>
    </location>
    <ligand>
        <name>NAD(+)</name>
        <dbReference type="ChEBI" id="CHEBI:57540"/>
    </ligand>
</feature>
<dbReference type="NCBIfam" id="NF005750">
    <property type="entry name" value="PRK07574.1"/>
    <property type="match status" value="1"/>
</dbReference>
<proteinExistence type="inferred from homology"/>
<comment type="similarity">
    <text evidence="5">Belongs to the D-isomer specific 2-hydroxyacid dehydrogenase family. FDH subfamily.</text>
</comment>
<evidence type="ECO:0000256" key="1">
    <source>
        <dbReference type="ARBA" id="ARBA00000455"/>
    </source>
</evidence>
<comment type="caution">
    <text evidence="5">Lacks conserved residue(s) required for the propagation of feature annotation.</text>
</comment>
<dbReference type="InterPro" id="IPR006139">
    <property type="entry name" value="D-isomer_2_OHA_DH_cat_dom"/>
</dbReference>
<feature type="binding site" evidence="5">
    <location>
        <position position="290"/>
    </location>
    <ligand>
        <name>NAD(+)</name>
        <dbReference type="ChEBI" id="CHEBI:57540"/>
    </ligand>
</feature>
<reference evidence="8 9" key="1">
    <citation type="submission" date="2014-11" db="EMBL/GenBank/DDBJ databases">
        <authorList>
            <person name="Zhu J."/>
            <person name="Qi W."/>
            <person name="Song R."/>
        </authorList>
    </citation>
    <scope>NUCLEOTIDE SEQUENCE [LARGE SCALE GENOMIC DNA]</scope>
</reference>
<dbReference type="PROSITE" id="PS00671">
    <property type="entry name" value="D_2_HYDROXYACID_DH_3"/>
    <property type="match status" value="1"/>
</dbReference>
<dbReference type="Pfam" id="PF00389">
    <property type="entry name" value="2-Hacid_dh"/>
    <property type="match status" value="1"/>
</dbReference>
<feature type="binding site" evidence="5">
    <location>
        <begin position="208"/>
        <end position="209"/>
    </location>
    <ligand>
        <name>NAD(+)</name>
        <dbReference type="ChEBI" id="CHEBI:57540"/>
    </ligand>
</feature>
<dbReference type="PROSITE" id="PS00065">
    <property type="entry name" value="D_2_HYDROXYACID_DH_1"/>
    <property type="match status" value="1"/>
</dbReference>
<feature type="site" description="Important for catalytic activity" evidence="5">
    <location>
        <position position="292"/>
    </location>
</feature>
<dbReference type="Gene3D" id="3.40.50.720">
    <property type="entry name" value="NAD(P)-binding Rossmann-like Domain"/>
    <property type="match status" value="2"/>
</dbReference>
<accession>A0A0G4FP46</accession>
<dbReference type="GO" id="GO:0016616">
    <property type="term" value="F:oxidoreductase activity, acting on the CH-OH group of donors, NAD or NADP as acceptor"/>
    <property type="evidence" value="ECO:0007669"/>
    <property type="project" value="InterPro"/>
</dbReference>
<keyword evidence="3 5" id="KW-0560">Oxidoreductase</keyword>
<evidence type="ECO:0000256" key="3">
    <source>
        <dbReference type="ARBA" id="ARBA00023002"/>
    </source>
</evidence>
<evidence type="ECO:0000313" key="8">
    <source>
        <dbReference type="EMBL" id="CEM15978.1"/>
    </source>
</evidence>
<comment type="subcellular location">
    <subcellularLocation>
        <location evidence="5">Cytoplasm</location>
    </subcellularLocation>
</comment>
<dbReference type="GO" id="GO:0042183">
    <property type="term" value="P:formate catabolic process"/>
    <property type="evidence" value="ECO:0007669"/>
    <property type="project" value="UniProtKB-UniRule"/>
</dbReference>
<feature type="binding site" evidence="5">
    <location>
        <position position="153"/>
    </location>
    <ligand>
        <name>substrate</name>
    </ligand>
</feature>
<feature type="binding site" evidence="5">
    <location>
        <position position="316"/>
    </location>
    <ligand>
        <name>NAD(+)</name>
        <dbReference type="ChEBI" id="CHEBI:57540"/>
    </ligand>
</feature>
<feature type="site" description="Important for catalytic activity" evidence="5">
    <location>
        <position position="340"/>
    </location>
</feature>
<dbReference type="InterPro" id="IPR029752">
    <property type="entry name" value="D-isomer_DH_CS1"/>
</dbReference>
<feature type="binding site" evidence="5">
    <location>
        <position position="129"/>
    </location>
    <ligand>
        <name>substrate</name>
    </ligand>
</feature>
<dbReference type="Pfam" id="PF02826">
    <property type="entry name" value="2-Hacid_dh_C"/>
    <property type="match status" value="1"/>
</dbReference>
<dbReference type="PANTHER" id="PTHR42938">
    <property type="entry name" value="FORMATE DEHYDROGENASE 1"/>
    <property type="match status" value="1"/>
</dbReference>
<feature type="binding site" evidence="5">
    <location>
        <begin position="340"/>
        <end position="343"/>
    </location>
    <ligand>
        <name>NAD(+)</name>
        <dbReference type="ChEBI" id="CHEBI:57540"/>
    </ligand>
</feature>
<dbReference type="GO" id="GO:0008863">
    <property type="term" value="F:formate dehydrogenase (NAD+) activity"/>
    <property type="evidence" value="ECO:0007669"/>
    <property type="project" value="UniProtKB-UniRule"/>
</dbReference>
<comment type="function">
    <text evidence="5">Catalyzes the NAD(+)-dependent oxidation of formate to carbon dioxide. Formate oxidation is the final step in the methanol oxidation pathway in methylotrophic microorganisms. Has a role in the detoxification of exogenous formate in non-methylotrophic organisms.</text>
</comment>
<dbReference type="InParanoid" id="A0A0G4FP46"/>
<gene>
    <name evidence="8" type="ORF">Vbra_9377</name>
</gene>
<keyword evidence="9" id="KW-1185">Reference proteome</keyword>
<keyword evidence="4 5" id="KW-0520">NAD</keyword>
<comment type="catalytic activity">
    <reaction evidence="1 5">
        <text>formate + NAD(+) = CO2 + NADH</text>
        <dbReference type="Rhea" id="RHEA:15985"/>
        <dbReference type="ChEBI" id="CHEBI:15740"/>
        <dbReference type="ChEBI" id="CHEBI:16526"/>
        <dbReference type="ChEBI" id="CHEBI:57540"/>
        <dbReference type="ChEBI" id="CHEBI:57945"/>
        <dbReference type="EC" id="1.17.1.9"/>
    </reaction>
</comment>
<dbReference type="VEuPathDB" id="CryptoDB:Vbra_9377"/>
<evidence type="ECO:0000259" key="7">
    <source>
        <dbReference type="Pfam" id="PF02826"/>
    </source>
</evidence>
<dbReference type="OrthoDB" id="418072at2759"/>
<dbReference type="CDD" id="cd05302">
    <property type="entry name" value="FDH"/>
    <property type="match status" value="1"/>
</dbReference>
<dbReference type="EMBL" id="CDMY01000475">
    <property type="protein sequence ID" value="CEM15978.1"/>
    <property type="molecule type" value="Genomic_DNA"/>
</dbReference>
<feature type="binding site" evidence="5">
    <location>
        <position position="228"/>
    </location>
    <ligand>
        <name>NAD(+)</name>
        <dbReference type="ChEBI" id="CHEBI:57540"/>
    </ligand>
</feature>
<evidence type="ECO:0000256" key="2">
    <source>
        <dbReference type="ARBA" id="ARBA00013128"/>
    </source>
</evidence>
<name>A0A0G4FP46_VITBC</name>
<dbReference type="AlphaFoldDB" id="A0A0G4FP46"/>
<dbReference type="OMA" id="HYTDRHR"/>
<dbReference type="PROSITE" id="PS00670">
    <property type="entry name" value="D_2_HYDROXYACID_DH_2"/>
    <property type="match status" value="1"/>
</dbReference>
<dbReference type="PANTHER" id="PTHR42938:SF9">
    <property type="entry name" value="FORMATE DEHYDROGENASE 1"/>
    <property type="match status" value="1"/>
</dbReference>
<dbReference type="SUPFAM" id="SSF52283">
    <property type="entry name" value="Formate/glycerate dehydrogenase catalytic domain-like"/>
    <property type="match status" value="1"/>
</dbReference>
<dbReference type="GO" id="GO:0005737">
    <property type="term" value="C:cytoplasm"/>
    <property type="evidence" value="ECO:0007669"/>
    <property type="project" value="UniProtKB-SubCell"/>
</dbReference>
<dbReference type="InterPro" id="IPR029753">
    <property type="entry name" value="D-isomer_DH_CS"/>
</dbReference>
<comment type="subunit">
    <text evidence="5">Homodimer.</text>
</comment>
<feature type="domain" description="D-isomer specific 2-hydroxyacid dehydrogenase catalytic" evidence="6">
    <location>
        <begin position="72"/>
        <end position="370"/>
    </location>
</feature>
<dbReference type="GO" id="GO:0051287">
    <property type="term" value="F:NAD binding"/>
    <property type="evidence" value="ECO:0007669"/>
    <property type="project" value="InterPro"/>
</dbReference>
<dbReference type="InterPro" id="IPR036291">
    <property type="entry name" value="NAD(P)-bd_dom_sf"/>
</dbReference>
<dbReference type="SUPFAM" id="SSF51735">
    <property type="entry name" value="NAD(P)-binding Rossmann-fold domains"/>
    <property type="match status" value="1"/>
</dbReference>
<dbReference type="EC" id="1.17.1.9" evidence="2 5"/>
<protein>
    <recommendedName>
        <fullName evidence="2 5">Formate dehydrogenase</fullName>
        <shortName evidence="5">FDH</shortName>
        <ecNumber evidence="2 5">1.17.1.9</ecNumber>
    </recommendedName>
    <alternativeName>
        <fullName evidence="5">NAD-dependent formate dehydrogenase</fullName>
    </alternativeName>
</protein>
<dbReference type="Proteomes" id="UP000041254">
    <property type="component" value="Unassembled WGS sequence"/>
</dbReference>